<sequence length="317" mass="35047">MKKTWILGLIILSILFLGGCSTEKNTQQKMGQDIFLQVTDDAGRSVTIKNKPQRIVCLSPSFFTLVEAVDGKLVGRASSNVGNIPDALVNVPEVGFSYNVDTERIIALNPDGIIALEGQHNNLVKLFEANNIPVLLLNVKTYDEVKSKIHLFGQIFSQTEKSKVLEEKLDAQIKDIVEKTPYENKKIVILHASAKNVTVELEHSIAGSVAKILGFTNVAAKEILTEKADKMPYSLEDLVKYNPDVIFITSMGTMESVESRLQKDVKGNPAWGALPAVQNGRVFVLPEQLFLVNPGIQYPDAVRYMAKTVYPEVFANE</sequence>
<gene>
    <name evidence="3" type="ORF">IAB06_00935</name>
</gene>
<dbReference type="PROSITE" id="PS50983">
    <property type="entry name" value="FE_B12_PBP"/>
    <property type="match status" value="1"/>
</dbReference>
<evidence type="ECO:0000313" key="4">
    <source>
        <dbReference type="Proteomes" id="UP000824099"/>
    </source>
</evidence>
<comment type="caution">
    <text evidence="3">The sequence shown here is derived from an EMBL/GenBank/DDBJ whole genome shotgun (WGS) entry which is preliminary data.</text>
</comment>
<dbReference type="InterPro" id="IPR050902">
    <property type="entry name" value="ABC_Transporter_SBP"/>
</dbReference>
<evidence type="ECO:0000259" key="2">
    <source>
        <dbReference type="PROSITE" id="PS50983"/>
    </source>
</evidence>
<reference evidence="3" key="2">
    <citation type="journal article" date="2021" name="PeerJ">
        <title>Extensive microbial diversity within the chicken gut microbiome revealed by metagenomics and culture.</title>
        <authorList>
            <person name="Gilroy R."/>
            <person name="Ravi A."/>
            <person name="Getino M."/>
            <person name="Pursley I."/>
            <person name="Horton D.L."/>
            <person name="Alikhan N.F."/>
            <person name="Baker D."/>
            <person name="Gharbi K."/>
            <person name="Hall N."/>
            <person name="Watson M."/>
            <person name="Adriaenssens E.M."/>
            <person name="Foster-Nyarko E."/>
            <person name="Jarju S."/>
            <person name="Secka A."/>
            <person name="Antonio M."/>
            <person name="Oren A."/>
            <person name="Chaudhuri R.R."/>
            <person name="La Ragione R."/>
            <person name="Hildebrand F."/>
            <person name="Pallen M.J."/>
        </authorList>
    </citation>
    <scope>NUCLEOTIDE SEQUENCE</scope>
    <source>
        <strain evidence="3">CHK160-1198</strain>
    </source>
</reference>
<evidence type="ECO:0000256" key="1">
    <source>
        <dbReference type="ARBA" id="ARBA00008814"/>
    </source>
</evidence>
<dbReference type="PANTHER" id="PTHR30535:SF34">
    <property type="entry name" value="MOLYBDATE-BINDING PROTEIN MOLA"/>
    <property type="match status" value="1"/>
</dbReference>
<evidence type="ECO:0000313" key="3">
    <source>
        <dbReference type="EMBL" id="HIU63591.1"/>
    </source>
</evidence>
<dbReference type="Proteomes" id="UP000824099">
    <property type="component" value="Unassembled WGS sequence"/>
</dbReference>
<dbReference type="GO" id="GO:0071281">
    <property type="term" value="P:cellular response to iron ion"/>
    <property type="evidence" value="ECO:0007669"/>
    <property type="project" value="TreeGrafter"/>
</dbReference>
<reference evidence="3" key="1">
    <citation type="submission" date="2020-10" db="EMBL/GenBank/DDBJ databases">
        <authorList>
            <person name="Gilroy R."/>
        </authorList>
    </citation>
    <scope>NUCLEOTIDE SEQUENCE</scope>
    <source>
        <strain evidence="3">CHK160-1198</strain>
    </source>
</reference>
<dbReference type="Gene3D" id="3.40.50.1980">
    <property type="entry name" value="Nitrogenase molybdenum iron protein domain"/>
    <property type="match status" value="2"/>
</dbReference>
<dbReference type="EMBL" id="DVNI01000014">
    <property type="protein sequence ID" value="HIU63591.1"/>
    <property type="molecule type" value="Genomic_DNA"/>
</dbReference>
<dbReference type="SUPFAM" id="SSF53807">
    <property type="entry name" value="Helical backbone' metal receptor"/>
    <property type="match status" value="1"/>
</dbReference>
<dbReference type="PROSITE" id="PS51257">
    <property type="entry name" value="PROKAR_LIPOPROTEIN"/>
    <property type="match status" value="1"/>
</dbReference>
<name>A0A9D1SKI8_9FIRM</name>
<feature type="domain" description="Fe/B12 periplasmic-binding" evidence="2">
    <location>
        <begin position="54"/>
        <end position="313"/>
    </location>
</feature>
<dbReference type="AlphaFoldDB" id="A0A9D1SKI8"/>
<comment type="similarity">
    <text evidence="1">Belongs to the bacterial solute-binding protein 8 family.</text>
</comment>
<dbReference type="Pfam" id="PF01497">
    <property type="entry name" value="Peripla_BP_2"/>
    <property type="match status" value="1"/>
</dbReference>
<organism evidence="3 4">
    <name type="scientific">Candidatus Avacidaminococcus intestinavium</name>
    <dbReference type="NCBI Taxonomy" id="2840684"/>
    <lineage>
        <taxon>Bacteria</taxon>
        <taxon>Bacillati</taxon>
        <taxon>Bacillota</taxon>
        <taxon>Negativicutes</taxon>
        <taxon>Acidaminococcales</taxon>
        <taxon>Acidaminococcaceae</taxon>
        <taxon>Acidaminococcaceae incertae sedis</taxon>
        <taxon>Candidatus Avacidaminococcus</taxon>
    </lineage>
</organism>
<accession>A0A9D1SKI8</accession>
<dbReference type="InterPro" id="IPR002491">
    <property type="entry name" value="ABC_transptr_periplasmic_BD"/>
</dbReference>
<protein>
    <submittedName>
        <fullName evidence="3">ABC transporter substrate-binding protein</fullName>
    </submittedName>
</protein>
<proteinExistence type="inferred from homology"/>
<dbReference type="PANTHER" id="PTHR30535">
    <property type="entry name" value="VITAMIN B12-BINDING PROTEIN"/>
    <property type="match status" value="1"/>
</dbReference>